<sequence length="109" mass="11549">MILYPKLLSVSFTYDFSLDGAAWRWGAGLRGGGGPGVEASRGWRSLSLGSAHCSTPLRFLLALIPVVSSAQPDAILHTVQCSAPSAKTRPPPRCARLQANHSENTGQGF</sequence>
<reference evidence="2 3" key="1">
    <citation type="submission" date="2024-04" db="EMBL/GenBank/DDBJ databases">
        <authorList>
            <person name="Waldvogel A.-M."/>
            <person name="Schoenle A."/>
        </authorList>
    </citation>
    <scope>NUCLEOTIDE SEQUENCE [LARGE SCALE GENOMIC DNA]</scope>
</reference>
<gene>
    <name evidence="2" type="ORF">KC01_LOCUS24165</name>
</gene>
<accession>A0AAV2KZA7</accession>
<evidence type="ECO:0000313" key="3">
    <source>
        <dbReference type="Proteomes" id="UP001497482"/>
    </source>
</evidence>
<feature type="compositionally biased region" description="Polar residues" evidence="1">
    <location>
        <begin position="99"/>
        <end position="109"/>
    </location>
</feature>
<name>A0AAV2KZA7_KNICA</name>
<dbReference type="Proteomes" id="UP001497482">
    <property type="component" value="Chromosome 20"/>
</dbReference>
<evidence type="ECO:0000256" key="1">
    <source>
        <dbReference type="SAM" id="MobiDB-lite"/>
    </source>
</evidence>
<protein>
    <submittedName>
        <fullName evidence="2">Uncharacterized protein</fullName>
    </submittedName>
</protein>
<proteinExistence type="predicted"/>
<evidence type="ECO:0000313" key="2">
    <source>
        <dbReference type="EMBL" id="CAL1595352.1"/>
    </source>
</evidence>
<organism evidence="2 3">
    <name type="scientific">Knipowitschia caucasica</name>
    <name type="common">Caucasian dwarf goby</name>
    <name type="synonym">Pomatoschistus caucasicus</name>
    <dbReference type="NCBI Taxonomy" id="637954"/>
    <lineage>
        <taxon>Eukaryota</taxon>
        <taxon>Metazoa</taxon>
        <taxon>Chordata</taxon>
        <taxon>Craniata</taxon>
        <taxon>Vertebrata</taxon>
        <taxon>Euteleostomi</taxon>
        <taxon>Actinopterygii</taxon>
        <taxon>Neopterygii</taxon>
        <taxon>Teleostei</taxon>
        <taxon>Neoteleostei</taxon>
        <taxon>Acanthomorphata</taxon>
        <taxon>Gobiaria</taxon>
        <taxon>Gobiiformes</taxon>
        <taxon>Gobioidei</taxon>
        <taxon>Gobiidae</taxon>
        <taxon>Gobiinae</taxon>
        <taxon>Knipowitschia</taxon>
    </lineage>
</organism>
<dbReference type="AlphaFoldDB" id="A0AAV2KZA7"/>
<feature type="region of interest" description="Disordered" evidence="1">
    <location>
        <begin position="82"/>
        <end position="109"/>
    </location>
</feature>
<keyword evidence="3" id="KW-1185">Reference proteome</keyword>
<dbReference type="EMBL" id="OZ035842">
    <property type="protein sequence ID" value="CAL1595352.1"/>
    <property type="molecule type" value="Genomic_DNA"/>
</dbReference>